<feature type="region of interest" description="Disordered" evidence="1">
    <location>
        <begin position="71"/>
        <end position="113"/>
    </location>
</feature>
<feature type="region of interest" description="Disordered" evidence="1">
    <location>
        <begin position="1"/>
        <end position="21"/>
    </location>
</feature>
<proteinExistence type="predicted"/>
<reference evidence="2" key="1">
    <citation type="submission" date="2017-05" db="UniProtKB">
        <authorList>
            <consortium name="EnsemblMetazoa"/>
        </authorList>
    </citation>
    <scope>IDENTIFICATION</scope>
</reference>
<accession>A0A1X7UDD3</accession>
<sequence length="113" mass="12146">MSDSSSDKEPDQHHEILDGGGQSTLLQLLKFTRSDQSVSSDLDAQEQDGVMVELGKIQSSLTSVENRIRALEGQSAPTKRSHSEKVALGSDDPALPWAGRCPLPQGDFAPGSW</sequence>
<evidence type="ECO:0000256" key="1">
    <source>
        <dbReference type="SAM" id="MobiDB-lite"/>
    </source>
</evidence>
<organism evidence="2">
    <name type="scientific">Amphimedon queenslandica</name>
    <name type="common">Sponge</name>
    <dbReference type="NCBI Taxonomy" id="400682"/>
    <lineage>
        <taxon>Eukaryota</taxon>
        <taxon>Metazoa</taxon>
        <taxon>Porifera</taxon>
        <taxon>Demospongiae</taxon>
        <taxon>Heteroscleromorpha</taxon>
        <taxon>Haplosclerida</taxon>
        <taxon>Niphatidae</taxon>
        <taxon>Amphimedon</taxon>
    </lineage>
</organism>
<dbReference type="EnsemblMetazoa" id="Aqu2.1.25488_001">
    <property type="protein sequence ID" value="Aqu2.1.25488_001"/>
    <property type="gene ID" value="Aqu2.1.25488"/>
</dbReference>
<evidence type="ECO:0000313" key="2">
    <source>
        <dbReference type="EnsemblMetazoa" id="Aqu2.1.25488_001"/>
    </source>
</evidence>
<dbReference type="InParanoid" id="A0A1X7UDD3"/>
<feature type="compositionally biased region" description="Basic and acidic residues" evidence="1">
    <location>
        <begin position="1"/>
        <end position="17"/>
    </location>
</feature>
<name>A0A1X7UDD3_AMPQE</name>
<dbReference type="AlphaFoldDB" id="A0A1X7UDD3"/>
<protein>
    <submittedName>
        <fullName evidence="2">Uncharacterized protein</fullName>
    </submittedName>
</protein>